<evidence type="ECO:0000256" key="7">
    <source>
        <dbReference type="ARBA" id="ARBA00022777"/>
    </source>
</evidence>
<gene>
    <name evidence="12" type="ORF">ACFO4L_06830</name>
</gene>
<evidence type="ECO:0000256" key="1">
    <source>
        <dbReference type="ARBA" id="ARBA00004496"/>
    </source>
</evidence>
<evidence type="ECO:0000256" key="4">
    <source>
        <dbReference type="ARBA" id="ARBA00022553"/>
    </source>
</evidence>
<evidence type="ECO:0000256" key="8">
    <source>
        <dbReference type="ARBA" id="ARBA00037387"/>
    </source>
</evidence>
<proteinExistence type="predicted"/>
<keyword evidence="7" id="KW-0418">Kinase</keyword>
<keyword evidence="4" id="KW-0597">Phosphoprotein</keyword>
<dbReference type="Pfam" id="PF00359">
    <property type="entry name" value="PTS_EIIA_2"/>
    <property type="match status" value="1"/>
</dbReference>
<keyword evidence="5" id="KW-0808">Transferase</keyword>
<evidence type="ECO:0000256" key="6">
    <source>
        <dbReference type="ARBA" id="ARBA00022683"/>
    </source>
</evidence>
<reference evidence="13" key="1">
    <citation type="journal article" date="2019" name="Int. J. Syst. Evol. Microbiol.">
        <title>The Global Catalogue of Microorganisms (GCM) 10K type strain sequencing project: providing services to taxonomists for standard genome sequencing and annotation.</title>
        <authorList>
            <consortium name="The Broad Institute Genomics Platform"/>
            <consortium name="The Broad Institute Genome Sequencing Center for Infectious Disease"/>
            <person name="Wu L."/>
            <person name="Ma J."/>
        </authorList>
    </citation>
    <scope>NUCLEOTIDE SEQUENCE [LARGE SCALE GENOMIC DNA]</scope>
    <source>
        <strain evidence="13">JCM 12165</strain>
    </source>
</reference>
<evidence type="ECO:0000313" key="12">
    <source>
        <dbReference type="EMBL" id="MFC4736296.1"/>
    </source>
</evidence>
<keyword evidence="12" id="KW-0762">Sugar transport</keyword>
<dbReference type="EMBL" id="JBHSGK010000005">
    <property type="protein sequence ID" value="MFC4736296.1"/>
    <property type="molecule type" value="Genomic_DNA"/>
</dbReference>
<sequence>MMTDFQVDTRCIQWQKEAVNWREAIAVSAEPLVQNDYVADSYVEAMISNIDELGPYILIAPNVALPHARPENGVSRAGISLTVFQEPVPFPADSEGSVKTARVFICLAAVDSDSHLSMLQKISGWIDDSNLMKDLLHAGSEDEVKQLLTSSQN</sequence>
<comment type="function">
    <text evidence="8">The phosphoenolpyruvate-dependent sugar phosphotransferase system (sugar PTS), a major carbohydrate active transport system, catalyzes the phosphorylation of incoming sugar substrates concomitantly with their translocation across the cell membrane. The enzyme II UlaABC PTS system is involved in ascorbate transport.</text>
</comment>
<evidence type="ECO:0000259" key="11">
    <source>
        <dbReference type="PROSITE" id="PS51094"/>
    </source>
</evidence>
<dbReference type="PANTHER" id="PTHR36203">
    <property type="entry name" value="ASCORBATE-SPECIFIC PTS SYSTEM EIIA COMPONENT"/>
    <property type="match status" value="1"/>
</dbReference>
<comment type="subcellular location">
    <subcellularLocation>
        <location evidence="1">Cytoplasm</location>
    </subcellularLocation>
</comment>
<evidence type="ECO:0000256" key="10">
    <source>
        <dbReference type="ARBA" id="ARBA00042072"/>
    </source>
</evidence>
<name>A0ABV9NTT3_9BACI</name>
<evidence type="ECO:0000256" key="3">
    <source>
        <dbReference type="ARBA" id="ARBA00022490"/>
    </source>
</evidence>
<evidence type="ECO:0000313" key="13">
    <source>
        <dbReference type="Proteomes" id="UP001595896"/>
    </source>
</evidence>
<dbReference type="InterPro" id="IPR051351">
    <property type="entry name" value="Ascorbate-PTS_EIIA_comp"/>
</dbReference>
<evidence type="ECO:0000256" key="2">
    <source>
        <dbReference type="ARBA" id="ARBA00022448"/>
    </source>
</evidence>
<dbReference type="PANTHER" id="PTHR36203:SF1">
    <property type="entry name" value="ASCORBATE-SPECIFIC PTS SYSTEM EIIA COMPONENT"/>
    <property type="match status" value="1"/>
</dbReference>
<dbReference type="InterPro" id="IPR002178">
    <property type="entry name" value="PTS_EIIA_type-2_dom"/>
</dbReference>
<dbReference type="SUPFAM" id="SSF55804">
    <property type="entry name" value="Phoshotransferase/anion transport protein"/>
    <property type="match status" value="1"/>
</dbReference>
<dbReference type="Gene3D" id="3.40.930.10">
    <property type="entry name" value="Mannitol-specific EII, Chain A"/>
    <property type="match status" value="1"/>
</dbReference>
<organism evidence="12 13">
    <name type="scientific">Bacillus daqingensis</name>
    <dbReference type="NCBI Taxonomy" id="872396"/>
    <lineage>
        <taxon>Bacteria</taxon>
        <taxon>Bacillati</taxon>
        <taxon>Bacillota</taxon>
        <taxon>Bacilli</taxon>
        <taxon>Bacillales</taxon>
        <taxon>Bacillaceae</taxon>
        <taxon>Bacillus</taxon>
    </lineage>
</organism>
<keyword evidence="13" id="KW-1185">Reference proteome</keyword>
<comment type="caution">
    <text evidence="12">The sequence shown here is derived from an EMBL/GenBank/DDBJ whole genome shotgun (WGS) entry which is preliminary data.</text>
</comment>
<feature type="domain" description="PTS EIIA type-2" evidence="11">
    <location>
        <begin position="5"/>
        <end position="151"/>
    </location>
</feature>
<dbReference type="PROSITE" id="PS00372">
    <property type="entry name" value="PTS_EIIA_TYPE_2_HIS"/>
    <property type="match status" value="1"/>
</dbReference>
<accession>A0ABV9NTT3</accession>
<dbReference type="PROSITE" id="PS51094">
    <property type="entry name" value="PTS_EIIA_TYPE_2"/>
    <property type="match status" value="1"/>
</dbReference>
<evidence type="ECO:0000256" key="9">
    <source>
        <dbReference type="ARBA" id="ARBA00041175"/>
    </source>
</evidence>
<dbReference type="CDD" id="cd00211">
    <property type="entry name" value="PTS_IIA_fru"/>
    <property type="match status" value="1"/>
</dbReference>
<protein>
    <recommendedName>
        <fullName evidence="9">Ascorbate-specific PTS system EIIA component</fullName>
    </recommendedName>
    <alternativeName>
        <fullName evidence="10">Ascorbate-specific phosphotransferase enzyme IIA component</fullName>
    </alternativeName>
</protein>
<dbReference type="Proteomes" id="UP001595896">
    <property type="component" value="Unassembled WGS sequence"/>
</dbReference>
<keyword evidence="3" id="KW-0963">Cytoplasm</keyword>
<dbReference type="InterPro" id="IPR016152">
    <property type="entry name" value="PTrfase/Anion_transptr"/>
</dbReference>
<keyword evidence="6" id="KW-0598">Phosphotransferase system</keyword>
<evidence type="ECO:0000256" key="5">
    <source>
        <dbReference type="ARBA" id="ARBA00022679"/>
    </source>
</evidence>
<keyword evidence="2" id="KW-0813">Transport</keyword>